<sequence length="80" mass="8516">MCPPTAADDDRSARAGDDDGCPKCGHSETEIDEIATSGTGLSKMFDIQNRSFKVVTCANCGYSELYRGQSTGTMVDLFLG</sequence>
<organism evidence="2 3">
    <name type="scientific">Halolamina salifodinae</name>
    <dbReference type="NCBI Taxonomy" id="1202767"/>
    <lineage>
        <taxon>Archaea</taxon>
        <taxon>Methanobacteriati</taxon>
        <taxon>Methanobacteriota</taxon>
        <taxon>Stenosarchaea group</taxon>
        <taxon>Halobacteria</taxon>
        <taxon>Halobacteriales</taxon>
        <taxon>Haloferacaceae</taxon>
    </lineage>
</organism>
<comment type="caution">
    <text evidence="2">The sequence shown here is derived from an EMBL/GenBank/DDBJ whole genome shotgun (WGS) entry which is preliminary data.</text>
</comment>
<dbReference type="AlphaFoldDB" id="A0A8T4H0G1"/>
<dbReference type="RefSeq" id="WP_209491356.1">
    <property type="nucleotide sequence ID" value="NZ_JAGGLC010000003.1"/>
</dbReference>
<protein>
    <submittedName>
        <fullName evidence="2">Putative nucleic-acid-binding Zn-ribbon protein</fullName>
    </submittedName>
</protein>
<reference evidence="2" key="1">
    <citation type="submission" date="2021-03" db="EMBL/GenBank/DDBJ databases">
        <title>Genomic Encyclopedia of Type Strains, Phase IV (KMG-IV): sequencing the most valuable type-strain genomes for metagenomic binning, comparative biology and taxonomic classification.</title>
        <authorList>
            <person name="Goeker M."/>
        </authorList>
    </citation>
    <scope>NUCLEOTIDE SEQUENCE</scope>
    <source>
        <strain evidence="2">DSM 26232</strain>
    </source>
</reference>
<keyword evidence="3" id="KW-1185">Reference proteome</keyword>
<dbReference type="OrthoDB" id="84364at2157"/>
<accession>A0A8T4H0G1</accession>
<dbReference type="EMBL" id="JAGGLC010000003">
    <property type="protein sequence ID" value="MBP1987075.1"/>
    <property type="molecule type" value="Genomic_DNA"/>
</dbReference>
<proteinExistence type="predicted"/>
<evidence type="ECO:0000256" key="1">
    <source>
        <dbReference type="SAM" id="MobiDB-lite"/>
    </source>
</evidence>
<name>A0A8T4H0G1_9EURY</name>
<dbReference type="Proteomes" id="UP000823736">
    <property type="component" value="Unassembled WGS sequence"/>
</dbReference>
<evidence type="ECO:0000313" key="2">
    <source>
        <dbReference type="EMBL" id="MBP1987075.1"/>
    </source>
</evidence>
<feature type="compositionally biased region" description="Basic and acidic residues" evidence="1">
    <location>
        <begin position="8"/>
        <end position="22"/>
    </location>
</feature>
<gene>
    <name evidence="2" type="ORF">J2753_001573</name>
</gene>
<dbReference type="InterPro" id="IPR018652">
    <property type="entry name" value="DUF2082_NA-bd_Znr"/>
</dbReference>
<dbReference type="Pfam" id="PF09855">
    <property type="entry name" value="Zn_ribbon_13"/>
    <property type="match status" value="1"/>
</dbReference>
<evidence type="ECO:0000313" key="3">
    <source>
        <dbReference type="Proteomes" id="UP000823736"/>
    </source>
</evidence>
<feature type="region of interest" description="Disordered" evidence="1">
    <location>
        <begin position="1"/>
        <end position="22"/>
    </location>
</feature>